<keyword evidence="2" id="KW-1185">Reference proteome</keyword>
<dbReference type="Pfam" id="PF04075">
    <property type="entry name" value="F420H2_quin_red"/>
    <property type="match status" value="1"/>
</dbReference>
<sequence>MEIKETIFRPILTTKGRNTGNPHSVMLRAVNYNGKIYFSRHRPDGDWFKNALANPDVKIEYNDIVFSGKAKLVTDEEFSKKISELKYPDEERAKEKRVTIEITLDNA</sequence>
<evidence type="ECO:0000313" key="2">
    <source>
        <dbReference type="Proteomes" id="UP000509478"/>
    </source>
</evidence>
<dbReference type="GeneID" id="56067107"/>
<dbReference type="Proteomes" id="UP000509478">
    <property type="component" value="Chromosome"/>
</dbReference>
<name>A0A7D5M7E0_9ARCH</name>
<dbReference type="GO" id="GO:0016491">
    <property type="term" value="F:oxidoreductase activity"/>
    <property type="evidence" value="ECO:0007669"/>
    <property type="project" value="InterPro"/>
</dbReference>
<dbReference type="SUPFAM" id="SSF50475">
    <property type="entry name" value="FMN-binding split barrel"/>
    <property type="match status" value="1"/>
</dbReference>
<dbReference type="KEGG" id="nue:C5F50_03525"/>
<accession>A0A7D5M7E0</accession>
<organism evidence="1 2">
    <name type="scientific">Nitrosopumilus ureiphilus</name>
    <dbReference type="NCBI Taxonomy" id="1470067"/>
    <lineage>
        <taxon>Archaea</taxon>
        <taxon>Nitrososphaerota</taxon>
        <taxon>Nitrososphaeria</taxon>
        <taxon>Nitrosopumilales</taxon>
        <taxon>Nitrosopumilaceae</taxon>
        <taxon>Nitrosopumilus</taxon>
    </lineage>
</organism>
<reference evidence="1 2" key="1">
    <citation type="submission" date="2018-02" db="EMBL/GenBank/DDBJ databases">
        <title>Complete genome of Nitrosopumilus ureaphilus PS0.</title>
        <authorList>
            <person name="Qin W."/>
            <person name="Zheng Y."/>
            <person name="Stahl D.A."/>
        </authorList>
    </citation>
    <scope>NUCLEOTIDE SEQUENCE [LARGE SCALE GENOMIC DNA]</scope>
    <source>
        <strain evidence="1 2">PS0</strain>
    </source>
</reference>
<dbReference type="EMBL" id="CP026995">
    <property type="protein sequence ID" value="QLH06248.1"/>
    <property type="molecule type" value="Genomic_DNA"/>
</dbReference>
<dbReference type="InterPro" id="IPR012349">
    <property type="entry name" value="Split_barrel_FMN-bd"/>
</dbReference>
<dbReference type="Gene3D" id="2.30.110.10">
    <property type="entry name" value="Electron Transport, Fmn-binding Protein, Chain A"/>
    <property type="match status" value="1"/>
</dbReference>
<evidence type="ECO:0008006" key="3">
    <source>
        <dbReference type="Google" id="ProtNLM"/>
    </source>
</evidence>
<dbReference type="OrthoDB" id="9717at2157"/>
<protein>
    <recommendedName>
        <fullName evidence="3">Nitroreductase family deazaflavin-dependent oxidoreductase</fullName>
    </recommendedName>
</protein>
<dbReference type="InterPro" id="IPR004378">
    <property type="entry name" value="F420H2_quin_Rdtase"/>
</dbReference>
<dbReference type="AlphaFoldDB" id="A0A7D5M7E0"/>
<evidence type="ECO:0000313" key="1">
    <source>
        <dbReference type="EMBL" id="QLH06248.1"/>
    </source>
</evidence>
<gene>
    <name evidence="1" type="ORF">C5F50_03525</name>
</gene>
<dbReference type="RefSeq" id="WP_179372320.1">
    <property type="nucleotide sequence ID" value="NZ_CP026995.1"/>
</dbReference>
<proteinExistence type="predicted"/>